<keyword evidence="9" id="KW-1185">Reference proteome</keyword>
<dbReference type="GO" id="GO:0008061">
    <property type="term" value="F:chitin binding"/>
    <property type="evidence" value="ECO:0007669"/>
    <property type="project" value="UniProtKB-KW"/>
</dbReference>
<feature type="domain" description="Chitin-binding type-2" evidence="7">
    <location>
        <begin position="25"/>
        <end position="82"/>
    </location>
</feature>
<organism evidence="8 9">
    <name type="scientific">Drosophila willistoni</name>
    <name type="common">Fruit fly</name>
    <dbReference type="NCBI Taxonomy" id="7260"/>
    <lineage>
        <taxon>Eukaryota</taxon>
        <taxon>Metazoa</taxon>
        <taxon>Ecdysozoa</taxon>
        <taxon>Arthropoda</taxon>
        <taxon>Hexapoda</taxon>
        <taxon>Insecta</taxon>
        <taxon>Pterygota</taxon>
        <taxon>Neoptera</taxon>
        <taxon>Endopterygota</taxon>
        <taxon>Diptera</taxon>
        <taxon>Brachycera</taxon>
        <taxon>Muscomorpha</taxon>
        <taxon>Ephydroidea</taxon>
        <taxon>Drosophilidae</taxon>
        <taxon>Drosophila</taxon>
        <taxon>Sophophora</taxon>
    </lineage>
</organism>
<evidence type="ECO:0000256" key="3">
    <source>
        <dbReference type="ARBA" id="ARBA00022737"/>
    </source>
</evidence>
<dbReference type="SMART" id="SM00494">
    <property type="entry name" value="ChtBD2"/>
    <property type="match status" value="3"/>
</dbReference>
<keyword evidence="1" id="KW-0147">Chitin-binding</keyword>
<dbReference type="SUPFAM" id="SSF57625">
    <property type="entry name" value="Invertebrate chitin-binding proteins"/>
    <property type="match status" value="3"/>
</dbReference>
<dbReference type="EMBL" id="CH964278">
    <property type="protein sequence ID" value="EDW85416.1"/>
    <property type="molecule type" value="Genomic_DNA"/>
</dbReference>
<keyword evidence="4" id="KW-1015">Disulfide bond</keyword>
<evidence type="ECO:0000256" key="5">
    <source>
        <dbReference type="ARBA" id="ARBA00023180"/>
    </source>
</evidence>
<accession>B4NLW4</accession>
<name>B4NLW4_DROWI</name>
<evidence type="ECO:0000313" key="9">
    <source>
        <dbReference type="Proteomes" id="UP000007798"/>
    </source>
</evidence>
<dbReference type="KEGG" id="dwi:6651976"/>
<keyword evidence="2 6" id="KW-0732">Signal</keyword>
<dbReference type="InParanoid" id="B4NLW4"/>
<keyword evidence="3" id="KW-0677">Repeat</keyword>
<dbReference type="OrthoDB" id="6020543at2759"/>
<protein>
    <recommendedName>
        <fullName evidence="7">Chitin-binding type-2 domain-containing protein</fullName>
    </recommendedName>
</protein>
<dbReference type="PANTHER" id="PTHR23301:SF0">
    <property type="entry name" value="CHITIN-BINDING TYPE-2 DOMAIN-CONTAINING PROTEIN-RELATED"/>
    <property type="match status" value="1"/>
</dbReference>
<sequence length="276" mass="30302">MSSSMSFLWLFGLCTLLLGCLGDIFEECNDSNNGMYIASSKSCAHYIACEGEDSFEGECGEGDYFNAQDQVCELMLDVDCRTGLAVQTEPESVPIELGRPEQEAVGQITTLLPTSIAVSTQSSAMSTVTSSASFSNFISTASPSVIVVGTVCPTQDNLNQIVLLPNPNSCTDYFICYHGQAQVLSCSPQLHFNPWTGKCDRPENAKCLTTNISAREQCKVHVVDVYPHLDNCNYFYSCNKGYLMVQQCPISFGWDFEKRSCMEISHAKCYNSKSSI</sequence>
<dbReference type="STRING" id="7260.B4NLW4"/>
<evidence type="ECO:0000256" key="6">
    <source>
        <dbReference type="SAM" id="SignalP"/>
    </source>
</evidence>
<feature type="chain" id="PRO_5002817238" description="Chitin-binding type-2 domain-containing protein" evidence="6">
    <location>
        <begin position="23"/>
        <end position="276"/>
    </location>
</feature>
<dbReference type="Proteomes" id="UP000007798">
    <property type="component" value="Unassembled WGS sequence"/>
</dbReference>
<evidence type="ECO:0000256" key="2">
    <source>
        <dbReference type="ARBA" id="ARBA00022729"/>
    </source>
</evidence>
<dbReference type="Pfam" id="PF01607">
    <property type="entry name" value="CBM_14"/>
    <property type="match status" value="3"/>
</dbReference>
<dbReference type="AlphaFoldDB" id="B4NLW4"/>
<evidence type="ECO:0000313" key="8">
    <source>
        <dbReference type="EMBL" id="EDW85416.1"/>
    </source>
</evidence>
<dbReference type="Gene3D" id="3.20.20.80">
    <property type="entry name" value="Glycosidases"/>
    <property type="match status" value="1"/>
</dbReference>
<dbReference type="PhylomeDB" id="B4NLW4"/>
<dbReference type="InterPro" id="IPR036508">
    <property type="entry name" value="Chitin-bd_dom_sf"/>
</dbReference>
<dbReference type="InterPro" id="IPR002557">
    <property type="entry name" value="Chitin-bd_dom"/>
</dbReference>
<dbReference type="Gene3D" id="2.170.140.10">
    <property type="entry name" value="Chitin binding domain"/>
    <property type="match status" value="2"/>
</dbReference>
<keyword evidence="5" id="KW-0325">Glycoprotein</keyword>
<dbReference type="OMA" id="LAMCEPM"/>
<dbReference type="eggNOG" id="ENOG502R6YK">
    <property type="taxonomic scope" value="Eukaryota"/>
</dbReference>
<dbReference type="InterPro" id="IPR051940">
    <property type="entry name" value="Chitin_bind-dev_reg"/>
</dbReference>
<evidence type="ECO:0000256" key="1">
    <source>
        <dbReference type="ARBA" id="ARBA00022669"/>
    </source>
</evidence>
<proteinExistence type="predicted"/>
<dbReference type="SMR" id="B4NLW4"/>
<evidence type="ECO:0000256" key="4">
    <source>
        <dbReference type="ARBA" id="ARBA00023157"/>
    </source>
</evidence>
<evidence type="ECO:0000259" key="7">
    <source>
        <dbReference type="PROSITE" id="PS50940"/>
    </source>
</evidence>
<feature type="domain" description="Chitin-binding type-2" evidence="7">
    <location>
        <begin position="149"/>
        <end position="209"/>
    </location>
</feature>
<feature type="signal peptide" evidence="6">
    <location>
        <begin position="1"/>
        <end position="22"/>
    </location>
</feature>
<dbReference type="PROSITE" id="PS50940">
    <property type="entry name" value="CHIT_BIND_II"/>
    <property type="match status" value="3"/>
</dbReference>
<gene>
    <name evidence="8" type="primary">Dwil\GK10521</name>
    <name evidence="8" type="ORF">Dwil_GK10521</name>
</gene>
<dbReference type="PANTHER" id="PTHR23301">
    <property type="entry name" value="CHITIN BINDING PERITROPHIN-A"/>
    <property type="match status" value="1"/>
</dbReference>
<feature type="domain" description="Chitin-binding type-2" evidence="7">
    <location>
        <begin position="215"/>
        <end position="271"/>
    </location>
</feature>
<reference evidence="8 9" key="1">
    <citation type="journal article" date="2007" name="Nature">
        <title>Evolution of genes and genomes on the Drosophila phylogeny.</title>
        <authorList>
            <consortium name="Drosophila 12 Genomes Consortium"/>
            <person name="Clark A.G."/>
            <person name="Eisen M.B."/>
            <person name="Smith D.R."/>
            <person name="Bergman C.M."/>
            <person name="Oliver B."/>
            <person name="Markow T.A."/>
            <person name="Kaufman T.C."/>
            <person name="Kellis M."/>
            <person name="Gelbart W."/>
            <person name="Iyer V.N."/>
            <person name="Pollard D.A."/>
            <person name="Sackton T.B."/>
            <person name="Larracuente A.M."/>
            <person name="Singh N.D."/>
            <person name="Abad J.P."/>
            <person name="Abt D.N."/>
            <person name="Adryan B."/>
            <person name="Aguade M."/>
            <person name="Akashi H."/>
            <person name="Anderson W.W."/>
            <person name="Aquadro C.F."/>
            <person name="Ardell D.H."/>
            <person name="Arguello R."/>
            <person name="Artieri C.G."/>
            <person name="Barbash D.A."/>
            <person name="Barker D."/>
            <person name="Barsanti P."/>
            <person name="Batterham P."/>
            <person name="Batzoglou S."/>
            <person name="Begun D."/>
            <person name="Bhutkar A."/>
            <person name="Blanco E."/>
            <person name="Bosak S.A."/>
            <person name="Bradley R.K."/>
            <person name="Brand A.D."/>
            <person name="Brent M.R."/>
            <person name="Brooks A.N."/>
            <person name="Brown R.H."/>
            <person name="Butlin R.K."/>
            <person name="Caggese C."/>
            <person name="Calvi B.R."/>
            <person name="Bernardo de Carvalho A."/>
            <person name="Caspi A."/>
            <person name="Castrezana S."/>
            <person name="Celniker S.E."/>
            <person name="Chang J.L."/>
            <person name="Chapple C."/>
            <person name="Chatterji S."/>
            <person name="Chinwalla A."/>
            <person name="Civetta A."/>
            <person name="Clifton S.W."/>
            <person name="Comeron J.M."/>
            <person name="Costello J.C."/>
            <person name="Coyne J.A."/>
            <person name="Daub J."/>
            <person name="David R.G."/>
            <person name="Delcher A.L."/>
            <person name="Delehaunty K."/>
            <person name="Do C.B."/>
            <person name="Ebling H."/>
            <person name="Edwards K."/>
            <person name="Eickbush T."/>
            <person name="Evans J.D."/>
            <person name="Filipski A."/>
            <person name="Findeiss S."/>
            <person name="Freyhult E."/>
            <person name="Fulton L."/>
            <person name="Fulton R."/>
            <person name="Garcia A.C."/>
            <person name="Gardiner A."/>
            <person name="Garfield D.A."/>
            <person name="Garvin B.E."/>
            <person name="Gibson G."/>
            <person name="Gilbert D."/>
            <person name="Gnerre S."/>
            <person name="Godfrey J."/>
            <person name="Good R."/>
            <person name="Gotea V."/>
            <person name="Gravely B."/>
            <person name="Greenberg A.J."/>
            <person name="Griffiths-Jones S."/>
            <person name="Gross S."/>
            <person name="Guigo R."/>
            <person name="Gustafson E.A."/>
            <person name="Haerty W."/>
            <person name="Hahn M.W."/>
            <person name="Halligan D.L."/>
            <person name="Halpern A.L."/>
            <person name="Halter G.M."/>
            <person name="Han M.V."/>
            <person name="Heger A."/>
            <person name="Hillier L."/>
            <person name="Hinrichs A.S."/>
            <person name="Holmes I."/>
            <person name="Hoskins R.A."/>
            <person name="Hubisz M.J."/>
            <person name="Hultmark D."/>
            <person name="Huntley M.A."/>
            <person name="Jaffe D.B."/>
            <person name="Jagadeeshan S."/>
            <person name="Jeck W.R."/>
            <person name="Johnson J."/>
            <person name="Jones C.D."/>
            <person name="Jordan W.C."/>
            <person name="Karpen G.H."/>
            <person name="Kataoka E."/>
            <person name="Keightley P.D."/>
            <person name="Kheradpour P."/>
            <person name="Kirkness E.F."/>
            <person name="Koerich L.B."/>
            <person name="Kristiansen K."/>
            <person name="Kudrna D."/>
            <person name="Kulathinal R.J."/>
            <person name="Kumar S."/>
            <person name="Kwok R."/>
            <person name="Lander E."/>
            <person name="Langley C.H."/>
            <person name="Lapoint R."/>
            <person name="Lazzaro B.P."/>
            <person name="Lee S.J."/>
            <person name="Levesque L."/>
            <person name="Li R."/>
            <person name="Lin C.F."/>
            <person name="Lin M.F."/>
            <person name="Lindblad-Toh K."/>
            <person name="Llopart A."/>
            <person name="Long M."/>
            <person name="Low L."/>
            <person name="Lozovsky E."/>
            <person name="Lu J."/>
            <person name="Luo M."/>
            <person name="Machado C.A."/>
            <person name="Makalowski W."/>
            <person name="Marzo M."/>
            <person name="Matsuda M."/>
            <person name="Matzkin L."/>
            <person name="McAllister B."/>
            <person name="McBride C.S."/>
            <person name="McKernan B."/>
            <person name="McKernan K."/>
            <person name="Mendez-Lago M."/>
            <person name="Minx P."/>
            <person name="Mollenhauer M.U."/>
            <person name="Montooth K."/>
            <person name="Mount S.M."/>
            <person name="Mu X."/>
            <person name="Myers E."/>
            <person name="Negre B."/>
            <person name="Newfeld S."/>
            <person name="Nielsen R."/>
            <person name="Noor M.A."/>
            <person name="O'Grady P."/>
            <person name="Pachter L."/>
            <person name="Papaceit M."/>
            <person name="Parisi M.J."/>
            <person name="Parisi M."/>
            <person name="Parts L."/>
            <person name="Pedersen J.S."/>
            <person name="Pesole G."/>
            <person name="Phillippy A.M."/>
            <person name="Ponting C.P."/>
            <person name="Pop M."/>
            <person name="Porcelli D."/>
            <person name="Powell J.R."/>
            <person name="Prohaska S."/>
            <person name="Pruitt K."/>
            <person name="Puig M."/>
            <person name="Quesneville H."/>
            <person name="Ram K.R."/>
            <person name="Rand D."/>
            <person name="Rasmussen M.D."/>
            <person name="Reed L.K."/>
            <person name="Reenan R."/>
            <person name="Reily A."/>
            <person name="Remington K.A."/>
            <person name="Rieger T.T."/>
            <person name="Ritchie M.G."/>
            <person name="Robin C."/>
            <person name="Rogers Y.H."/>
            <person name="Rohde C."/>
            <person name="Rozas J."/>
            <person name="Rubenfield M.J."/>
            <person name="Ruiz A."/>
            <person name="Russo S."/>
            <person name="Salzberg S.L."/>
            <person name="Sanchez-Gracia A."/>
            <person name="Saranga D.J."/>
            <person name="Sato H."/>
            <person name="Schaeffer S.W."/>
            <person name="Schatz M.C."/>
            <person name="Schlenke T."/>
            <person name="Schwartz R."/>
            <person name="Segarra C."/>
            <person name="Singh R.S."/>
            <person name="Sirot L."/>
            <person name="Sirota M."/>
            <person name="Sisneros N.B."/>
            <person name="Smith C.D."/>
            <person name="Smith T.F."/>
            <person name="Spieth J."/>
            <person name="Stage D.E."/>
            <person name="Stark A."/>
            <person name="Stephan W."/>
            <person name="Strausberg R.L."/>
            <person name="Strempel S."/>
            <person name="Sturgill D."/>
            <person name="Sutton G."/>
            <person name="Sutton G.G."/>
            <person name="Tao W."/>
            <person name="Teichmann S."/>
            <person name="Tobari Y.N."/>
            <person name="Tomimura Y."/>
            <person name="Tsolas J.M."/>
            <person name="Valente V.L."/>
            <person name="Venter E."/>
            <person name="Venter J.C."/>
            <person name="Vicario S."/>
            <person name="Vieira F.G."/>
            <person name="Vilella A.J."/>
            <person name="Villasante A."/>
            <person name="Walenz B."/>
            <person name="Wang J."/>
            <person name="Wasserman M."/>
            <person name="Watts T."/>
            <person name="Wilson D."/>
            <person name="Wilson R.K."/>
            <person name="Wing R.A."/>
            <person name="Wolfner M.F."/>
            <person name="Wong A."/>
            <person name="Wong G.K."/>
            <person name="Wu C.I."/>
            <person name="Wu G."/>
            <person name="Yamamoto D."/>
            <person name="Yang H.P."/>
            <person name="Yang S.P."/>
            <person name="Yorke J.A."/>
            <person name="Yoshida K."/>
            <person name="Zdobnov E."/>
            <person name="Zhang P."/>
            <person name="Zhang Y."/>
            <person name="Zimin A.V."/>
            <person name="Baldwin J."/>
            <person name="Abdouelleil A."/>
            <person name="Abdulkadir J."/>
            <person name="Abebe A."/>
            <person name="Abera B."/>
            <person name="Abreu J."/>
            <person name="Acer S.C."/>
            <person name="Aftuck L."/>
            <person name="Alexander A."/>
            <person name="An P."/>
            <person name="Anderson E."/>
            <person name="Anderson S."/>
            <person name="Arachi H."/>
            <person name="Azer M."/>
            <person name="Bachantsang P."/>
            <person name="Barry A."/>
            <person name="Bayul T."/>
            <person name="Berlin A."/>
            <person name="Bessette D."/>
            <person name="Bloom T."/>
            <person name="Blye J."/>
            <person name="Boguslavskiy L."/>
            <person name="Bonnet C."/>
            <person name="Boukhgalter B."/>
            <person name="Bourzgui I."/>
            <person name="Brown A."/>
            <person name="Cahill P."/>
            <person name="Channer S."/>
            <person name="Cheshatsang Y."/>
            <person name="Chuda L."/>
            <person name="Citroen M."/>
            <person name="Collymore A."/>
            <person name="Cooke P."/>
            <person name="Costello M."/>
            <person name="D'Aco K."/>
            <person name="Daza R."/>
            <person name="De Haan G."/>
            <person name="DeGray S."/>
            <person name="DeMaso C."/>
            <person name="Dhargay N."/>
            <person name="Dooley K."/>
            <person name="Dooley E."/>
            <person name="Doricent M."/>
            <person name="Dorje P."/>
            <person name="Dorjee K."/>
            <person name="Dupes A."/>
            <person name="Elong R."/>
            <person name="Falk J."/>
            <person name="Farina A."/>
            <person name="Faro S."/>
            <person name="Ferguson D."/>
            <person name="Fisher S."/>
            <person name="Foley C.D."/>
            <person name="Franke A."/>
            <person name="Friedrich D."/>
            <person name="Gadbois L."/>
            <person name="Gearin G."/>
            <person name="Gearin C.R."/>
            <person name="Giannoukos G."/>
            <person name="Goode T."/>
            <person name="Graham J."/>
            <person name="Grandbois E."/>
            <person name="Grewal S."/>
            <person name="Gyaltsen K."/>
            <person name="Hafez N."/>
            <person name="Hagos B."/>
            <person name="Hall J."/>
            <person name="Henson C."/>
            <person name="Hollinger A."/>
            <person name="Honan T."/>
            <person name="Huard M.D."/>
            <person name="Hughes L."/>
            <person name="Hurhula B."/>
            <person name="Husby M.E."/>
            <person name="Kamat A."/>
            <person name="Kanga B."/>
            <person name="Kashin S."/>
            <person name="Khazanovich D."/>
            <person name="Kisner P."/>
            <person name="Lance K."/>
            <person name="Lara M."/>
            <person name="Lee W."/>
            <person name="Lennon N."/>
            <person name="Letendre F."/>
            <person name="LeVine R."/>
            <person name="Lipovsky A."/>
            <person name="Liu X."/>
            <person name="Liu J."/>
            <person name="Liu S."/>
            <person name="Lokyitsang T."/>
            <person name="Lokyitsang Y."/>
            <person name="Lubonja R."/>
            <person name="Lui A."/>
            <person name="MacDonald P."/>
            <person name="Magnisalis V."/>
            <person name="Maru K."/>
            <person name="Matthews C."/>
            <person name="McCusker W."/>
            <person name="McDonough S."/>
            <person name="Mehta T."/>
            <person name="Meldrim J."/>
            <person name="Meneus L."/>
            <person name="Mihai O."/>
            <person name="Mihalev A."/>
            <person name="Mihova T."/>
            <person name="Mittelman R."/>
            <person name="Mlenga V."/>
            <person name="Montmayeur A."/>
            <person name="Mulrain L."/>
            <person name="Navidi A."/>
            <person name="Naylor J."/>
            <person name="Negash T."/>
            <person name="Nguyen T."/>
            <person name="Nguyen N."/>
            <person name="Nicol R."/>
            <person name="Norbu C."/>
            <person name="Norbu N."/>
            <person name="Novod N."/>
            <person name="O'Neill B."/>
            <person name="Osman S."/>
            <person name="Markiewicz E."/>
            <person name="Oyono O.L."/>
            <person name="Patti C."/>
            <person name="Phunkhang P."/>
            <person name="Pierre F."/>
            <person name="Priest M."/>
            <person name="Raghuraman S."/>
            <person name="Rege F."/>
            <person name="Reyes R."/>
            <person name="Rise C."/>
            <person name="Rogov P."/>
            <person name="Ross K."/>
            <person name="Ryan E."/>
            <person name="Settipalli S."/>
            <person name="Shea T."/>
            <person name="Sherpa N."/>
            <person name="Shi L."/>
            <person name="Shih D."/>
            <person name="Sparrow T."/>
            <person name="Spaulding J."/>
            <person name="Stalker J."/>
            <person name="Stange-Thomann N."/>
            <person name="Stavropoulos S."/>
            <person name="Stone C."/>
            <person name="Strader C."/>
            <person name="Tesfaye S."/>
            <person name="Thomson T."/>
            <person name="Thoulutsang Y."/>
            <person name="Thoulutsang D."/>
            <person name="Topham K."/>
            <person name="Topping I."/>
            <person name="Tsamla T."/>
            <person name="Vassiliev H."/>
            <person name="Vo A."/>
            <person name="Wangchuk T."/>
            <person name="Wangdi T."/>
            <person name="Weiand M."/>
            <person name="Wilkinson J."/>
            <person name="Wilson A."/>
            <person name="Yadav S."/>
            <person name="Young G."/>
            <person name="Yu Q."/>
            <person name="Zembek L."/>
            <person name="Zhong D."/>
            <person name="Zimmer A."/>
            <person name="Zwirko Z."/>
            <person name="Jaffe D.B."/>
            <person name="Alvarez P."/>
            <person name="Brockman W."/>
            <person name="Butler J."/>
            <person name="Chin C."/>
            <person name="Gnerre S."/>
            <person name="Grabherr M."/>
            <person name="Kleber M."/>
            <person name="Mauceli E."/>
            <person name="MacCallum I."/>
        </authorList>
    </citation>
    <scope>NUCLEOTIDE SEQUENCE [LARGE SCALE GENOMIC DNA]</scope>
    <source>
        <strain evidence="9">Tucson 14030-0811.24</strain>
    </source>
</reference>
<dbReference type="HOGENOM" id="CLU_089077_0_0_1"/>
<dbReference type="GO" id="GO:0005576">
    <property type="term" value="C:extracellular region"/>
    <property type="evidence" value="ECO:0007669"/>
    <property type="project" value="InterPro"/>
</dbReference>